<name>A0AAU9CH18_9BACT</name>
<dbReference type="Pfam" id="PF25917">
    <property type="entry name" value="BSH_RND"/>
    <property type="match status" value="1"/>
</dbReference>
<keyword evidence="5" id="KW-0614">Plasmid</keyword>
<organism evidence="5 6">
    <name type="scientific">Fulvitalea axinellae</name>
    <dbReference type="NCBI Taxonomy" id="1182444"/>
    <lineage>
        <taxon>Bacteria</taxon>
        <taxon>Pseudomonadati</taxon>
        <taxon>Bacteroidota</taxon>
        <taxon>Cytophagia</taxon>
        <taxon>Cytophagales</taxon>
        <taxon>Persicobacteraceae</taxon>
        <taxon>Fulvitalea</taxon>
    </lineage>
</organism>
<dbReference type="SUPFAM" id="SSF111369">
    <property type="entry name" value="HlyD-like secretion proteins"/>
    <property type="match status" value="1"/>
</dbReference>
<feature type="region of interest" description="Disordered" evidence="1">
    <location>
        <begin position="352"/>
        <end position="402"/>
    </location>
</feature>
<dbReference type="GO" id="GO:1990281">
    <property type="term" value="C:efflux pump complex"/>
    <property type="evidence" value="ECO:0007669"/>
    <property type="project" value="TreeGrafter"/>
</dbReference>
<evidence type="ECO:0000313" key="5">
    <source>
        <dbReference type="EMBL" id="BDD11466.1"/>
    </source>
</evidence>
<dbReference type="PANTHER" id="PTHR30469">
    <property type="entry name" value="MULTIDRUG RESISTANCE PROTEIN MDTA"/>
    <property type="match status" value="1"/>
</dbReference>
<feature type="domain" description="CusB-like beta-barrel" evidence="4">
    <location>
        <begin position="228"/>
        <end position="293"/>
    </location>
</feature>
<gene>
    <name evidence="5" type="ORF">FUAX_38980</name>
</gene>
<feature type="transmembrane region" description="Helical" evidence="2">
    <location>
        <begin position="6"/>
        <end position="26"/>
    </location>
</feature>
<dbReference type="GO" id="GO:0015562">
    <property type="term" value="F:efflux transmembrane transporter activity"/>
    <property type="evidence" value="ECO:0007669"/>
    <property type="project" value="TreeGrafter"/>
</dbReference>
<dbReference type="InterPro" id="IPR058625">
    <property type="entry name" value="MdtA-like_BSH"/>
</dbReference>
<evidence type="ECO:0000259" key="3">
    <source>
        <dbReference type="Pfam" id="PF25917"/>
    </source>
</evidence>
<geneLocation type="plasmid" evidence="5 6">
    <name>pFA1</name>
</geneLocation>
<dbReference type="RefSeq" id="WP_338394960.1">
    <property type="nucleotide sequence ID" value="NZ_AP025315.1"/>
</dbReference>
<keyword evidence="2" id="KW-0472">Membrane</keyword>
<feature type="domain" description="Multidrug resistance protein MdtA-like barrel-sandwich hybrid" evidence="3">
    <location>
        <begin position="70"/>
        <end position="217"/>
    </location>
</feature>
<dbReference type="Proteomes" id="UP001348817">
    <property type="component" value="Plasmid pFA1"/>
</dbReference>
<proteinExistence type="predicted"/>
<evidence type="ECO:0008006" key="7">
    <source>
        <dbReference type="Google" id="ProtNLM"/>
    </source>
</evidence>
<dbReference type="Gene3D" id="1.10.287.470">
    <property type="entry name" value="Helix hairpin bin"/>
    <property type="match status" value="1"/>
</dbReference>
<evidence type="ECO:0000256" key="1">
    <source>
        <dbReference type="SAM" id="MobiDB-lite"/>
    </source>
</evidence>
<evidence type="ECO:0000259" key="4">
    <source>
        <dbReference type="Pfam" id="PF25954"/>
    </source>
</evidence>
<keyword evidence="6" id="KW-1185">Reference proteome</keyword>
<dbReference type="AlphaFoldDB" id="A0AAU9CH18"/>
<keyword evidence="2" id="KW-1133">Transmembrane helix</keyword>
<dbReference type="InterPro" id="IPR058792">
    <property type="entry name" value="Beta-barrel_RND_2"/>
</dbReference>
<evidence type="ECO:0000256" key="2">
    <source>
        <dbReference type="SAM" id="Phobius"/>
    </source>
</evidence>
<dbReference type="KEGG" id="fax:FUAX_38980"/>
<dbReference type="PANTHER" id="PTHR30469:SF15">
    <property type="entry name" value="HLYD FAMILY OF SECRETION PROTEINS"/>
    <property type="match status" value="1"/>
</dbReference>
<dbReference type="Gene3D" id="2.40.30.170">
    <property type="match status" value="1"/>
</dbReference>
<accession>A0AAU9CH18</accession>
<dbReference type="Gene3D" id="2.40.50.100">
    <property type="match status" value="1"/>
</dbReference>
<dbReference type="Pfam" id="PF25954">
    <property type="entry name" value="Beta-barrel_RND_2"/>
    <property type="match status" value="1"/>
</dbReference>
<protein>
    <recommendedName>
        <fullName evidence="7">Efflux RND transporter periplasmic adaptor subunit</fullName>
    </recommendedName>
</protein>
<dbReference type="EMBL" id="AP025315">
    <property type="protein sequence ID" value="BDD11466.1"/>
    <property type="molecule type" value="Genomic_DNA"/>
</dbReference>
<reference evidence="5 6" key="1">
    <citation type="submission" date="2021-12" db="EMBL/GenBank/DDBJ databases">
        <title>Genome sequencing of bacteria with rrn-lacking chromosome and rrn-plasmid.</title>
        <authorList>
            <person name="Anda M."/>
            <person name="Iwasaki W."/>
        </authorList>
    </citation>
    <scope>NUCLEOTIDE SEQUENCE [LARGE SCALE GENOMIC DNA]</scope>
    <source>
        <strain evidence="5 6">DSM 100852</strain>
        <plasmid evidence="5 6">pFA1</plasmid>
    </source>
</reference>
<sequence length="402" mass="44639">MKRKIIVIVACLVLMTVAFFGMKMLAGKKKRPERKPATIETKTVATTTVHNKNIRAEIPLLGKIEAAERIELYAEVSGAMLKTPKPFLEGVTFQKGELLLSIDSRTQESELRSMRSQLLNLIVQMLPDLKLDYPKSFARWDAYARSFKINEPVKALPETVTDREKYFLAAKNIPKTFYDIQSRESTLAKHRIYAPFSGEITESLIKAGTLIRTGQKLGEFIKPSTFDLEASVPLSDASKIKKGATVTLHATGDSTTYKGKVTRINSAIDRNTQTVNVYAQIESHSLKEGMFLTGTASIGVFENCFELPRRLMREDGSVLTLKNGKVITLKPEILQVKEDVVIVRGFPEGSKILENPDNYSPGMNISPKIKNSIPPNKNGNKQKNKKRGNGGGNGLGHKRSSN</sequence>
<keyword evidence="2" id="KW-0812">Transmembrane</keyword>
<evidence type="ECO:0000313" key="6">
    <source>
        <dbReference type="Proteomes" id="UP001348817"/>
    </source>
</evidence>